<feature type="domain" description="Cell wall hydrolase SleB" evidence="3">
    <location>
        <begin position="60"/>
        <end position="156"/>
    </location>
</feature>
<evidence type="ECO:0000256" key="1">
    <source>
        <dbReference type="SAM" id="MobiDB-lite"/>
    </source>
</evidence>
<dbReference type="AlphaFoldDB" id="A0A371WY40"/>
<evidence type="ECO:0000256" key="2">
    <source>
        <dbReference type="SAM" id="SignalP"/>
    </source>
</evidence>
<dbReference type="OrthoDB" id="8433080at2"/>
<keyword evidence="2" id="KW-0732">Signal</keyword>
<dbReference type="GO" id="GO:0016787">
    <property type="term" value="F:hydrolase activity"/>
    <property type="evidence" value="ECO:0007669"/>
    <property type="project" value="UniProtKB-KW"/>
</dbReference>
<gene>
    <name evidence="4" type="ORF">DYI37_18490</name>
</gene>
<reference evidence="4 5" key="1">
    <citation type="submission" date="2018-08" db="EMBL/GenBank/DDBJ databases">
        <title>Fulvimarina sp. 85, whole genome shotgun sequence.</title>
        <authorList>
            <person name="Tuo L."/>
        </authorList>
    </citation>
    <scope>NUCLEOTIDE SEQUENCE [LARGE SCALE GENOMIC DNA]</scope>
    <source>
        <strain evidence="4 5">85</strain>
    </source>
</reference>
<keyword evidence="4" id="KW-0378">Hydrolase</keyword>
<feature type="region of interest" description="Disordered" evidence="1">
    <location>
        <begin position="191"/>
        <end position="227"/>
    </location>
</feature>
<dbReference type="Gene3D" id="1.10.10.2520">
    <property type="entry name" value="Cell wall hydrolase SleB, domain 1"/>
    <property type="match status" value="1"/>
</dbReference>
<evidence type="ECO:0000259" key="3">
    <source>
        <dbReference type="Pfam" id="PF07486"/>
    </source>
</evidence>
<comment type="caution">
    <text evidence="4">The sequence shown here is derived from an EMBL/GenBank/DDBJ whole genome shotgun (WGS) entry which is preliminary data.</text>
</comment>
<evidence type="ECO:0000313" key="4">
    <source>
        <dbReference type="EMBL" id="RFC61920.1"/>
    </source>
</evidence>
<proteinExistence type="predicted"/>
<dbReference type="Proteomes" id="UP000264310">
    <property type="component" value="Unassembled WGS sequence"/>
</dbReference>
<protein>
    <submittedName>
        <fullName evidence="4">Cell wall hydrolase</fullName>
    </submittedName>
</protein>
<sequence length="227" mass="24267">MKTIPLSTLARAVLPLAAVVTISGCVGSGKPVVEEVLGSVDLKEQTCLARAMYFESNRSSEEGMMAVGTVVMNRVESPSFPDDVCSVVAQNRQFAPGVMTREMGAGKELAMASAARILRGERHEGVRNARFFHTAGHNFSYPNMHYVAIAGGNSFYEKIGKTLRRHAKLATQADVKAGRPSFDFAELTQPEAQTGGRASAMALDDPDKKPATNPFMALFGAPATSGR</sequence>
<feature type="chain" id="PRO_5017010677" evidence="2">
    <location>
        <begin position="18"/>
        <end position="227"/>
    </location>
</feature>
<dbReference type="PROSITE" id="PS51257">
    <property type="entry name" value="PROKAR_LIPOPROTEIN"/>
    <property type="match status" value="1"/>
</dbReference>
<dbReference type="Pfam" id="PF07486">
    <property type="entry name" value="Hydrolase_2"/>
    <property type="match status" value="1"/>
</dbReference>
<dbReference type="InterPro" id="IPR042047">
    <property type="entry name" value="SleB_dom1"/>
</dbReference>
<dbReference type="InterPro" id="IPR011105">
    <property type="entry name" value="Cell_wall_hydrolase_SleB"/>
</dbReference>
<feature type="signal peptide" evidence="2">
    <location>
        <begin position="1"/>
        <end position="17"/>
    </location>
</feature>
<dbReference type="RefSeq" id="WP_116684762.1">
    <property type="nucleotide sequence ID" value="NZ_QURL01000011.1"/>
</dbReference>
<evidence type="ECO:0000313" key="5">
    <source>
        <dbReference type="Proteomes" id="UP000264310"/>
    </source>
</evidence>
<keyword evidence="5" id="KW-1185">Reference proteome</keyword>
<organism evidence="4 5">
    <name type="scientific">Fulvimarina endophytica</name>
    <dbReference type="NCBI Taxonomy" id="2293836"/>
    <lineage>
        <taxon>Bacteria</taxon>
        <taxon>Pseudomonadati</taxon>
        <taxon>Pseudomonadota</taxon>
        <taxon>Alphaproteobacteria</taxon>
        <taxon>Hyphomicrobiales</taxon>
        <taxon>Aurantimonadaceae</taxon>
        <taxon>Fulvimarina</taxon>
    </lineage>
</organism>
<accession>A0A371WY40</accession>
<name>A0A371WY40_9HYPH</name>
<dbReference type="EMBL" id="QURL01000011">
    <property type="protein sequence ID" value="RFC61920.1"/>
    <property type="molecule type" value="Genomic_DNA"/>
</dbReference>